<name>A0A8J3MS17_9CHLR</name>
<keyword evidence="1" id="KW-1133">Transmembrane helix</keyword>
<evidence type="ECO:0000313" key="3">
    <source>
        <dbReference type="Proteomes" id="UP000612362"/>
    </source>
</evidence>
<protein>
    <submittedName>
        <fullName evidence="2">Uncharacterized protein</fullName>
    </submittedName>
</protein>
<proteinExistence type="predicted"/>
<evidence type="ECO:0000256" key="1">
    <source>
        <dbReference type="SAM" id="Phobius"/>
    </source>
</evidence>
<dbReference type="EMBL" id="BNJF01000002">
    <property type="protein sequence ID" value="GHO46647.1"/>
    <property type="molecule type" value="Genomic_DNA"/>
</dbReference>
<organism evidence="2 3">
    <name type="scientific">Ktedonospora formicarum</name>
    <dbReference type="NCBI Taxonomy" id="2778364"/>
    <lineage>
        <taxon>Bacteria</taxon>
        <taxon>Bacillati</taxon>
        <taxon>Chloroflexota</taxon>
        <taxon>Ktedonobacteria</taxon>
        <taxon>Ktedonobacterales</taxon>
        <taxon>Ktedonobacteraceae</taxon>
        <taxon>Ktedonospora</taxon>
    </lineage>
</organism>
<dbReference type="RefSeq" id="WP_220196015.1">
    <property type="nucleotide sequence ID" value="NZ_BNJF01000002.1"/>
</dbReference>
<dbReference type="Proteomes" id="UP000612362">
    <property type="component" value="Unassembled WGS sequence"/>
</dbReference>
<comment type="caution">
    <text evidence="2">The sequence shown here is derived from an EMBL/GenBank/DDBJ whole genome shotgun (WGS) entry which is preliminary data.</text>
</comment>
<reference evidence="2" key="1">
    <citation type="submission" date="2020-10" db="EMBL/GenBank/DDBJ databases">
        <title>Taxonomic study of unclassified bacteria belonging to the class Ktedonobacteria.</title>
        <authorList>
            <person name="Yabe S."/>
            <person name="Wang C.M."/>
            <person name="Zheng Y."/>
            <person name="Sakai Y."/>
            <person name="Cavaletti L."/>
            <person name="Monciardini P."/>
            <person name="Donadio S."/>
        </authorList>
    </citation>
    <scope>NUCLEOTIDE SEQUENCE</scope>
    <source>
        <strain evidence="2">SOSP1-1</strain>
    </source>
</reference>
<sequence length="60" mass="6830">MEAILFLVLIGVIMFVAFGFMTISYEVERRAEIRLTLEDPIVERQLSVEKQHNGDICCAA</sequence>
<feature type="transmembrane region" description="Helical" evidence="1">
    <location>
        <begin position="6"/>
        <end position="25"/>
    </location>
</feature>
<keyword evidence="1" id="KW-0472">Membrane</keyword>
<accession>A0A8J3MS17</accession>
<gene>
    <name evidence="2" type="ORF">KSX_48100</name>
</gene>
<keyword evidence="3" id="KW-1185">Reference proteome</keyword>
<evidence type="ECO:0000313" key="2">
    <source>
        <dbReference type="EMBL" id="GHO46647.1"/>
    </source>
</evidence>
<keyword evidence="1" id="KW-0812">Transmembrane</keyword>
<dbReference type="AlphaFoldDB" id="A0A8J3MS17"/>